<dbReference type="EMBL" id="MHLF01000004">
    <property type="protein sequence ID" value="OGZ04273.1"/>
    <property type="molecule type" value="Genomic_DNA"/>
</dbReference>
<organism evidence="1 2">
    <name type="scientific">Candidatus Liptonbacteria bacterium RIFOXYC1_FULL_36_8</name>
    <dbReference type="NCBI Taxonomy" id="1798655"/>
    <lineage>
        <taxon>Bacteria</taxon>
        <taxon>Candidatus Liptoniibacteriota</taxon>
    </lineage>
</organism>
<evidence type="ECO:0000313" key="1">
    <source>
        <dbReference type="EMBL" id="OGZ04273.1"/>
    </source>
</evidence>
<reference evidence="1 2" key="1">
    <citation type="journal article" date="2016" name="Nat. Commun.">
        <title>Thousands of microbial genomes shed light on interconnected biogeochemical processes in an aquifer system.</title>
        <authorList>
            <person name="Anantharaman K."/>
            <person name="Brown C.T."/>
            <person name="Hug L.A."/>
            <person name="Sharon I."/>
            <person name="Castelle C.J."/>
            <person name="Probst A.J."/>
            <person name="Thomas B.C."/>
            <person name="Singh A."/>
            <person name="Wilkins M.J."/>
            <person name="Karaoz U."/>
            <person name="Brodie E.L."/>
            <person name="Williams K.H."/>
            <person name="Hubbard S.S."/>
            <person name="Banfield J.F."/>
        </authorList>
    </citation>
    <scope>NUCLEOTIDE SEQUENCE [LARGE SCALE GENOMIC DNA]</scope>
</reference>
<protein>
    <submittedName>
        <fullName evidence="1">Uncharacterized protein</fullName>
    </submittedName>
</protein>
<dbReference type="AlphaFoldDB" id="A0A1G2CSC0"/>
<dbReference type="Proteomes" id="UP000177246">
    <property type="component" value="Unassembled WGS sequence"/>
</dbReference>
<gene>
    <name evidence="1" type="ORF">A2430_00005</name>
</gene>
<comment type="caution">
    <text evidence="1">The sequence shown here is derived from an EMBL/GenBank/DDBJ whole genome shotgun (WGS) entry which is preliminary data.</text>
</comment>
<sequence>MIILGDQFPLGGGLLRHKALLNSMAQNKMPAEEIRYDWHDIDAPWKQNGNKDVKIARKFTDYWSLGLRHPFSLITPEVRLENVGLSFKSPNGLSFLTGPKTNKTIRSENKTSLVLENVKEIIIEDVEWMSKVAKIIGKNAKETEKKEKIIFEAVGKSQTIIELFCLIGEICLGFSGIKSTFEIYEENPIKERFLPDKFFWKISKDNFRRSELVDSSLNGKEIIVPKGVALFLDFSFRGFKTGFTGCGYLSKTEELRNQFLPSVKLKFIKISFNWTFPENPIDILFNKFLERKRKRGENILEMPTESLQVIKNFWQNRPTELAYFFLGGELNSSIREIIL</sequence>
<accession>A0A1G2CSC0</accession>
<proteinExistence type="predicted"/>
<evidence type="ECO:0000313" key="2">
    <source>
        <dbReference type="Proteomes" id="UP000177246"/>
    </source>
</evidence>
<name>A0A1G2CSC0_9BACT</name>